<reference evidence="2 4" key="1">
    <citation type="submission" date="2008-03" db="EMBL/GenBank/DDBJ databases">
        <title>Annotation of Ixodes scapularis.</title>
        <authorList>
            <consortium name="Ixodes scapularis Genome Project Consortium"/>
            <person name="Caler E."/>
            <person name="Hannick L.I."/>
            <person name="Bidwell S."/>
            <person name="Joardar V."/>
            <person name="Thiagarajan M."/>
            <person name="Amedeo P."/>
            <person name="Galinsky K.J."/>
            <person name="Schobel S."/>
            <person name="Inman J."/>
            <person name="Hostetler J."/>
            <person name="Miller J."/>
            <person name="Hammond M."/>
            <person name="Megy K."/>
            <person name="Lawson D."/>
            <person name="Kodira C."/>
            <person name="Sutton G."/>
            <person name="Meyer J."/>
            <person name="Hill C.A."/>
            <person name="Birren B."/>
            <person name="Nene V."/>
            <person name="Collins F."/>
            <person name="Alarcon-Chaidez F."/>
            <person name="Wikel S."/>
            <person name="Strausberg R."/>
        </authorList>
    </citation>
    <scope>NUCLEOTIDE SEQUENCE [LARGE SCALE GENOMIC DNA]</scope>
    <source>
        <strain evidence="4">Wikel</strain>
        <strain evidence="2">Wikel colony</strain>
    </source>
</reference>
<dbReference type="VEuPathDB" id="VectorBase:ISCI006237"/>
<evidence type="ECO:0000313" key="3">
    <source>
        <dbReference type="EnsemblMetazoa" id="ISCW006237-PA"/>
    </source>
</evidence>
<evidence type="ECO:0000313" key="2">
    <source>
        <dbReference type="EMBL" id="EEC08154.1"/>
    </source>
</evidence>
<feature type="non-terminal residue" evidence="2">
    <location>
        <position position="1"/>
    </location>
</feature>
<keyword evidence="4" id="KW-1185">Reference proteome</keyword>
<dbReference type="Proteomes" id="UP000001555">
    <property type="component" value="Unassembled WGS sequence"/>
</dbReference>
<proteinExistence type="predicted"/>
<protein>
    <submittedName>
        <fullName evidence="2 3">Uncharacterized protein</fullName>
    </submittedName>
</protein>
<name>B7PNI2_IXOSC</name>
<dbReference type="VEuPathDB" id="VectorBase:ISCW006237"/>
<accession>B7PNI2</accession>
<gene>
    <name evidence="2" type="ORF">IscW_ISCW006237</name>
</gene>
<evidence type="ECO:0000256" key="1">
    <source>
        <dbReference type="SAM" id="MobiDB-lite"/>
    </source>
</evidence>
<reference evidence="3" key="2">
    <citation type="submission" date="2020-05" db="UniProtKB">
        <authorList>
            <consortium name="EnsemblMetazoa"/>
        </authorList>
    </citation>
    <scope>IDENTIFICATION</scope>
    <source>
        <strain evidence="3">wikel</strain>
    </source>
</reference>
<organism>
    <name type="scientific">Ixodes scapularis</name>
    <name type="common">Black-legged tick</name>
    <name type="synonym">Deer tick</name>
    <dbReference type="NCBI Taxonomy" id="6945"/>
    <lineage>
        <taxon>Eukaryota</taxon>
        <taxon>Metazoa</taxon>
        <taxon>Ecdysozoa</taxon>
        <taxon>Arthropoda</taxon>
        <taxon>Chelicerata</taxon>
        <taxon>Arachnida</taxon>
        <taxon>Acari</taxon>
        <taxon>Parasitiformes</taxon>
        <taxon>Ixodida</taxon>
        <taxon>Ixodoidea</taxon>
        <taxon>Ixodidae</taxon>
        <taxon>Ixodinae</taxon>
        <taxon>Ixodes</taxon>
    </lineage>
</organism>
<feature type="region of interest" description="Disordered" evidence="1">
    <location>
        <begin position="22"/>
        <end position="110"/>
    </location>
</feature>
<dbReference type="InParanoid" id="B7PNI2"/>
<dbReference type="EMBL" id="ABJB010114562">
    <property type="status" value="NOT_ANNOTATED_CDS"/>
    <property type="molecule type" value="Genomic_DNA"/>
</dbReference>
<feature type="non-terminal residue" evidence="2">
    <location>
        <position position="110"/>
    </location>
</feature>
<dbReference type="EMBL" id="ABJB010294276">
    <property type="status" value="NOT_ANNOTATED_CDS"/>
    <property type="molecule type" value="Genomic_DNA"/>
</dbReference>
<dbReference type="EnsemblMetazoa" id="ISCW006237-RA">
    <property type="protein sequence ID" value="ISCW006237-PA"/>
    <property type="gene ID" value="ISCW006237"/>
</dbReference>
<dbReference type="PaxDb" id="6945-B7PNI2"/>
<sequence length="110" mass="11250">GPEHQEDGAAFVGHGAVVFRGRPSAGQEHHRRGGHGLHLPDAAVPGGAARSRHQLCPRDGPHHTGDEGLLPAAQGVWSPADRESGDPVPTCGTTDGSGGLQGSLLQGCRF</sequence>
<dbReference type="HOGENOM" id="CLU_2177326_0_0_1"/>
<evidence type="ECO:0000313" key="4">
    <source>
        <dbReference type="Proteomes" id="UP000001555"/>
    </source>
</evidence>
<dbReference type="AlphaFoldDB" id="B7PNI2"/>
<dbReference type="EMBL" id="DS753097">
    <property type="protein sequence ID" value="EEC08154.1"/>
    <property type="molecule type" value="Genomic_DNA"/>
</dbReference>